<dbReference type="STRING" id="71657.SAMN02982996_00583"/>
<dbReference type="SUPFAM" id="SSF52833">
    <property type="entry name" value="Thioredoxin-like"/>
    <property type="match status" value="1"/>
</dbReference>
<dbReference type="InterPro" id="IPR011767">
    <property type="entry name" value="GLR_AS"/>
</dbReference>
<accession>A0A1H3XA21</accession>
<keyword evidence="3" id="KW-1185">Reference proteome</keyword>
<dbReference type="NCBIfam" id="NF007702">
    <property type="entry name" value="PRK10387.1"/>
    <property type="match status" value="1"/>
</dbReference>
<dbReference type="SFLD" id="SFLDS00019">
    <property type="entry name" value="Glutathione_Transferase_(cytos"/>
    <property type="match status" value="1"/>
</dbReference>
<evidence type="ECO:0000313" key="2">
    <source>
        <dbReference type="EMBL" id="SDZ96236.1"/>
    </source>
</evidence>
<dbReference type="PROSITE" id="PS00195">
    <property type="entry name" value="GLUTAREDOXIN_1"/>
    <property type="match status" value="1"/>
</dbReference>
<dbReference type="Gene3D" id="3.40.30.10">
    <property type="entry name" value="Glutaredoxin"/>
    <property type="match status" value="1"/>
</dbReference>
<dbReference type="GeneID" id="97763516"/>
<sequence length="216" mass="24259">MKLYIYDHCPFCVKARMIFGLKDIPVKLEYLLNDDEKTPISMVGKKMLPILQKEDGSFMPESLDIVEYIDASDGKPLLTGPTNPQIDAWLRKVSDDVYRRLVMPRLSRAPFEEFATPAARDYFINKKQAQGGDFEELLSHSAGLIKNISNDLKDLEPLIVQANACNGELSMDDIHLFPLLRALTIVNGVSVPSKVADYRDNMAKQTQIPLLSGMAQ</sequence>
<evidence type="ECO:0000313" key="3">
    <source>
        <dbReference type="Proteomes" id="UP000187280"/>
    </source>
</evidence>
<dbReference type="Pfam" id="PF13417">
    <property type="entry name" value="GST_N_3"/>
    <property type="match status" value="1"/>
</dbReference>
<protein>
    <submittedName>
        <fullName evidence="2">Glutaredoxin 2</fullName>
    </submittedName>
</protein>
<dbReference type="RefSeq" id="WP_026742328.1">
    <property type="nucleotide sequence ID" value="NZ_FNQS01000002.1"/>
</dbReference>
<evidence type="ECO:0000259" key="1">
    <source>
        <dbReference type="PROSITE" id="PS50404"/>
    </source>
</evidence>
<dbReference type="InterPro" id="IPR004045">
    <property type="entry name" value="Glutathione_S-Trfase_N"/>
</dbReference>
<dbReference type="InterPro" id="IPR040079">
    <property type="entry name" value="Glutathione_S-Trfase"/>
</dbReference>
<dbReference type="SFLD" id="SFLDG01183">
    <property type="entry name" value="Grx2-like"/>
    <property type="match status" value="1"/>
</dbReference>
<dbReference type="SFLD" id="SFLDG01204">
    <property type="entry name" value="Grx2-like.1"/>
    <property type="match status" value="1"/>
</dbReference>
<dbReference type="InterPro" id="IPR036282">
    <property type="entry name" value="Glutathione-S-Trfase_C_sf"/>
</dbReference>
<dbReference type="NCBIfam" id="TIGR02182">
    <property type="entry name" value="GRXB"/>
    <property type="match status" value="1"/>
</dbReference>
<dbReference type="CDD" id="cd03037">
    <property type="entry name" value="GST_N_GRX2"/>
    <property type="match status" value="1"/>
</dbReference>
<dbReference type="SUPFAM" id="SSF47616">
    <property type="entry name" value="GST C-terminal domain-like"/>
    <property type="match status" value="1"/>
</dbReference>
<dbReference type="Gene3D" id="1.20.1050.10">
    <property type="match status" value="1"/>
</dbReference>
<dbReference type="InterPro" id="IPR007494">
    <property type="entry name" value="Glutaredoxin2_C"/>
</dbReference>
<dbReference type="PROSITE" id="PS50404">
    <property type="entry name" value="GST_NTER"/>
    <property type="match status" value="1"/>
</dbReference>
<dbReference type="CDD" id="cd03199">
    <property type="entry name" value="GST_C_GRX2"/>
    <property type="match status" value="1"/>
</dbReference>
<dbReference type="EMBL" id="FNQS01000002">
    <property type="protein sequence ID" value="SDZ96236.1"/>
    <property type="molecule type" value="Genomic_DNA"/>
</dbReference>
<dbReference type="InterPro" id="IPR036249">
    <property type="entry name" value="Thioredoxin-like_sf"/>
</dbReference>
<feature type="domain" description="GST N-terminal" evidence="1">
    <location>
        <begin position="1"/>
        <end position="77"/>
    </location>
</feature>
<reference evidence="2 3" key="1">
    <citation type="submission" date="2016-10" db="EMBL/GenBank/DDBJ databases">
        <authorList>
            <person name="de Groot N.N."/>
        </authorList>
    </citation>
    <scope>NUCLEOTIDE SEQUENCE [LARGE SCALE GENOMIC DNA]</scope>
    <source>
        <strain evidence="2 3">ATCC 29281</strain>
    </source>
</reference>
<dbReference type="AlphaFoldDB" id="A0A1H3XA21"/>
<dbReference type="eggNOG" id="COG2999">
    <property type="taxonomic scope" value="Bacteria"/>
</dbReference>
<dbReference type="Pfam" id="PF04399">
    <property type="entry name" value="Glutaredoxin2_C"/>
    <property type="match status" value="1"/>
</dbReference>
<dbReference type="InterPro" id="IPR011901">
    <property type="entry name" value="Grx2"/>
</dbReference>
<dbReference type="Proteomes" id="UP000187280">
    <property type="component" value="Unassembled WGS sequence"/>
</dbReference>
<organism evidence="2 3">
    <name type="scientific">Lonsdalea quercina</name>
    <dbReference type="NCBI Taxonomy" id="71657"/>
    <lineage>
        <taxon>Bacteria</taxon>
        <taxon>Pseudomonadati</taxon>
        <taxon>Pseudomonadota</taxon>
        <taxon>Gammaproteobacteria</taxon>
        <taxon>Enterobacterales</taxon>
        <taxon>Pectobacteriaceae</taxon>
        <taxon>Lonsdalea</taxon>
    </lineage>
</organism>
<proteinExistence type="predicted"/>
<gene>
    <name evidence="2" type="ORF">SAMN02982996_00583</name>
</gene>
<name>A0A1H3XA21_9GAMM</name>
<dbReference type="GO" id="GO:0005829">
    <property type="term" value="C:cytosol"/>
    <property type="evidence" value="ECO:0007669"/>
    <property type="project" value="InterPro"/>
</dbReference>